<proteinExistence type="predicted"/>
<dbReference type="EMBL" id="JAEHOD010000011">
    <property type="protein sequence ID" value="KAG2450384.1"/>
    <property type="molecule type" value="Genomic_DNA"/>
</dbReference>
<dbReference type="AlphaFoldDB" id="A0A836B8I1"/>
<comment type="caution">
    <text evidence="1">The sequence shown here is derived from an EMBL/GenBank/DDBJ whole genome shotgun (WGS) entry which is preliminary data.</text>
</comment>
<name>A0A836B8I1_9CHLO</name>
<sequence length="350" mass="35560">MFPIIPQASDDAAAVSLRELPQELWVTVASRAGLRATAALAHYQRPVVARALVGRQAFMAAAMAQLPHVTSTKAGADRLADALRFGGSAGPRRGDGVLVEEGLEEVGAGLALTCREGHADVVRALLRLPGFVDGVAAAAPEHLACALRFAGGAGLLAHAAAEAAAGGDLGEDAGRTGGGSSLGWAVVWAAEYGHHGVLAALVGHRGFMAFVVEHGAARLGVALELLDGAPGCVVAAFMELCSQGCSSAVAAMLKHCGVMEALAVHAPEELAEGLVAACGLQGGKAVAVVQVLLRNGGYMAAVTGRAAPQLQTALALARERRNQAVLQLLEVHGGFMVVAAGGWQQLQRLP</sequence>
<evidence type="ECO:0008006" key="3">
    <source>
        <dbReference type="Google" id="ProtNLM"/>
    </source>
</evidence>
<reference evidence="1" key="1">
    <citation type="journal article" date="2020" name="bioRxiv">
        <title>Comparative genomics of Chlamydomonas.</title>
        <authorList>
            <person name="Craig R.J."/>
            <person name="Hasan A.R."/>
            <person name="Ness R.W."/>
            <person name="Keightley P.D."/>
        </authorList>
    </citation>
    <scope>NUCLEOTIDE SEQUENCE</scope>
    <source>
        <strain evidence="1">CCAP 11/173</strain>
    </source>
</reference>
<organism evidence="1 2">
    <name type="scientific">Chlamydomonas schloesseri</name>
    <dbReference type="NCBI Taxonomy" id="2026947"/>
    <lineage>
        <taxon>Eukaryota</taxon>
        <taxon>Viridiplantae</taxon>
        <taxon>Chlorophyta</taxon>
        <taxon>core chlorophytes</taxon>
        <taxon>Chlorophyceae</taxon>
        <taxon>CS clade</taxon>
        <taxon>Chlamydomonadales</taxon>
        <taxon>Chlamydomonadaceae</taxon>
        <taxon>Chlamydomonas</taxon>
    </lineage>
</organism>
<evidence type="ECO:0000313" key="1">
    <source>
        <dbReference type="EMBL" id="KAG2450384.1"/>
    </source>
</evidence>
<keyword evidence="2" id="KW-1185">Reference proteome</keyword>
<dbReference type="Proteomes" id="UP000613740">
    <property type="component" value="Unassembled WGS sequence"/>
</dbReference>
<protein>
    <recommendedName>
        <fullName evidence="3">PUM-HD domain-containing protein</fullName>
    </recommendedName>
</protein>
<gene>
    <name evidence="1" type="ORF">HYH02_004887</name>
</gene>
<evidence type="ECO:0000313" key="2">
    <source>
        <dbReference type="Proteomes" id="UP000613740"/>
    </source>
</evidence>
<accession>A0A836B8I1</accession>